<comment type="caution">
    <text evidence="6">The sequence shown here is derived from an EMBL/GenBank/DDBJ whole genome shotgun (WGS) entry which is preliminary data.</text>
</comment>
<dbReference type="EMBL" id="JAVFKY010000005">
    <property type="protein sequence ID" value="KAK5575750.1"/>
    <property type="molecule type" value="Genomic_DNA"/>
</dbReference>
<dbReference type="Pfam" id="PF00335">
    <property type="entry name" value="Tetraspanin"/>
    <property type="match status" value="1"/>
</dbReference>
<evidence type="ECO:0000256" key="3">
    <source>
        <dbReference type="ARBA" id="ARBA00022989"/>
    </source>
</evidence>
<protein>
    <recommendedName>
        <fullName evidence="8">Tetraspanin</fullName>
    </recommendedName>
</protein>
<gene>
    <name evidence="6" type="ORF">RB653_006884</name>
</gene>
<feature type="transmembrane region" description="Helical" evidence="5">
    <location>
        <begin position="198"/>
        <end position="224"/>
    </location>
</feature>
<proteinExistence type="predicted"/>
<dbReference type="PANTHER" id="PTHR19282">
    <property type="entry name" value="TETRASPANIN"/>
    <property type="match status" value="1"/>
</dbReference>
<organism evidence="6 7">
    <name type="scientific">Dictyostelium firmibasis</name>
    <dbReference type="NCBI Taxonomy" id="79012"/>
    <lineage>
        <taxon>Eukaryota</taxon>
        <taxon>Amoebozoa</taxon>
        <taxon>Evosea</taxon>
        <taxon>Eumycetozoa</taxon>
        <taxon>Dictyostelia</taxon>
        <taxon>Dictyosteliales</taxon>
        <taxon>Dictyosteliaceae</taxon>
        <taxon>Dictyostelium</taxon>
    </lineage>
</organism>
<feature type="transmembrane region" description="Helical" evidence="5">
    <location>
        <begin position="20"/>
        <end position="47"/>
    </location>
</feature>
<name>A0AAN7YX27_9MYCE</name>
<keyword evidence="7" id="KW-1185">Reference proteome</keyword>
<accession>A0AAN7YX27</accession>
<evidence type="ECO:0008006" key="8">
    <source>
        <dbReference type="Google" id="ProtNLM"/>
    </source>
</evidence>
<keyword evidence="4 5" id="KW-0472">Membrane</keyword>
<evidence type="ECO:0000256" key="4">
    <source>
        <dbReference type="ARBA" id="ARBA00023136"/>
    </source>
</evidence>
<dbReference type="PRINTS" id="PR00259">
    <property type="entry name" value="TMFOUR"/>
</dbReference>
<dbReference type="Proteomes" id="UP001344447">
    <property type="component" value="Unassembled WGS sequence"/>
</dbReference>
<sequence>MVNTRDFLPKTTHYLKVPIIGLNAILWLLGLVLIVVGSVCISFFSNFKEFTKESGYKNALSNLTTSAPTGVLVIGIFFILLTLIGCFVAYKEKLVGLVLYTMLMLILLVVLIGIGGKALTLHKEDAVSAMATSWDQISNSLKNSTITKLEEFLECCCWSESYSNETYKNLCPKDGDDKIKYEGTYCEGILTEQVSSKLVLVGIAGVVIGCIEFVVMALSLFLIIRICRSPRSRAYDQY</sequence>
<evidence type="ECO:0000256" key="5">
    <source>
        <dbReference type="SAM" id="Phobius"/>
    </source>
</evidence>
<dbReference type="AlphaFoldDB" id="A0AAN7YX27"/>
<keyword evidence="3 5" id="KW-1133">Transmembrane helix</keyword>
<dbReference type="PANTHER" id="PTHR19282:SF417">
    <property type="entry name" value="TETRASPANIN TSPA-RELATED"/>
    <property type="match status" value="1"/>
</dbReference>
<evidence type="ECO:0000313" key="7">
    <source>
        <dbReference type="Proteomes" id="UP001344447"/>
    </source>
</evidence>
<comment type="subcellular location">
    <subcellularLocation>
        <location evidence="1">Membrane</location>
        <topology evidence="1">Multi-pass membrane protein</topology>
    </subcellularLocation>
</comment>
<dbReference type="InterPro" id="IPR018499">
    <property type="entry name" value="Tetraspanin/Peripherin"/>
</dbReference>
<feature type="transmembrane region" description="Helical" evidence="5">
    <location>
        <begin position="67"/>
        <end position="90"/>
    </location>
</feature>
<evidence type="ECO:0000256" key="2">
    <source>
        <dbReference type="ARBA" id="ARBA00022692"/>
    </source>
</evidence>
<evidence type="ECO:0000256" key="1">
    <source>
        <dbReference type="ARBA" id="ARBA00004141"/>
    </source>
</evidence>
<dbReference type="GO" id="GO:0016020">
    <property type="term" value="C:membrane"/>
    <property type="evidence" value="ECO:0007669"/>
    <property type="project" value="UniProtKB-SubCell"/>
</dbReference>
<evidence type="ECO:0000313" key="6">
    <source>
        <dbReference type="EMBL" id="KAK5575750.1"/>
    </source>
</evidence>
<feature type="transmembrane region" description="Helical" evidence="5">
    <location>
        <begin position="97"/>
        <end position="116"/>
    </location>
</feature>
<keyword evidence="2 5" id="KW-0812">Transmembrane</keyword>
<reference evidence="6 7" key="1">
    <citation type="submission" date="2023-11" db="EMBL/GenBank/DDBJ databases">
        <title>Dfirmibasis_genome.</title>
        <authorList>
            <person name="Edelbroek B."/>
            <person name="Kjellin J."/>
            <person name="Jerlstrom-Hultqvist J."/>
            <person name="Soderbom F."/>
        </authorList>
    </citation>
    <scope>NUCLEOTIDE SEQUENCE [LARGE SCALE GENOMIC DNA]</scope>
    <source>
        <strain evidence="6 7">TNS-C-14</strain>
    </source>
</reference>